<feature type="region of interest" description="Disordered" evidence="1">
    <location>
        <begin position="202"/>
        <end position="228"/>
    </location>
</feature>
<keyword evidence="3" id="KW-0540">Nuclease</keyword>
<proteinExistence type="predicted"/>
<comment type="caution">
    <text evidence="3">The sequence shown here is derived from an EMBL/GenBank/DDBJ whole genome shotgun (WGS) entry which is preliminary data.</text>
</comment>
<protein>
    <submittedName>
        <fullName evidence="3">HNH endonuclease</fullName>
    </submittedName>
</protein>
<keyword evidence="3" id="KW-0378">Hydrolase</keyword>
<dbReference type="InterPro" id="IPR052892">
    <property type="entry name" value="NA-targeting_endonuclease"/>
</dbReference>
<dbReference type="GO" id="GO:0004519">
    <property type="term" value="F:endonuclease activity"/>
    <property type="evidence" value="ECO:0007669"/>
    <property type="project" value="UniProtKB-KW"/>
</dbReference>
<reference evidence="4" key="1">
    <citation type="journal article" date="2019" name="Int. J. Syst. Evol. Microbiol.">
        <title>The Global Catalogue of Microorganisms (GCM) 10K type strain sequencing project: providing services to taxonomists for standard genome sequencing and annotation.</title>
        <authorList>
            <consortium name="The Broad Institute Genomics Platform"/>
            <consortium name="The Broad Institute Genome Sequencing Center for Infectious Disease"/>
            <person name="Wu L."/>
            <person name="Ma J."/>
        </authorList>
    </citation>
    <scope>NUCLEOTIDE SEQUENCE [LARGE SCALE GENOMIC DNA]</scope>
    <source>
        <strain evidence="4">NBRC 110107</strain>
    </source>
</reference>
<dbReference type="InterPro" id="IPR029471">
    <property type="entry name" value="HNH_5"/>
</dbReference>
<dbReference type="EMBL" id="BSOY01000088">
    <property type="protein sequence ID" value="GLS02657.1"/>
    <property type="molecule type" value="Genomic_DNA"/>
</dbReference>
<sequence>MQVQSRPPSGWPALVLNADFRPLSYYPLSIWPWEEVVKAVYQDRVDVVSTYDKVVRSPSMEMVLPSVIALKSYVDQDRQPAFTRFNVFLRDGFTCQYCSATSELTFDHVIPRSRGGRTTWENIVAACSPCNLRKGGRTPQQAGMPIRRAPHRPSAWQLQQFGRRFPPRYLHQSWQDYLLTQWVCDARDSVEPLGDQSVIRAFPAGRGTRRRAHARPGPDEGPQMAATG</sequence>
<feature type="domain" description="HNH nuclease" evidence="2">
    <location>
        <begin position="82"/>
        <end position="132"/>
    </location>
</feature>
<dbReference type="CDD" id="cd00085">
    <property type="entry name" value="HNHc"/>
    <property type="match status" value="1"/>
</dbReference>
<dbReference type="PANTHER" id="PTHR33877:SF2">
    <property type="entry name" value="OS07G0170200 PROTEIN"/>
    <property type="match status" value="1"/>
</dbReference>
<evidence type="ECO:0000259" key="2">
    <source>
        <dbReference type="SMART" id="SM00507"/>
    </source>
</evidence>
<dbReference type="PANTHER" id="PTHR33877">
    <property type="entry name" value="SLL1193 PROTEIN"/>
    <property type="match status" value="1"/>
</dbReference>
<keyword evidence="3" id="KW-0255">Endonuclease</keyword>
<accession>A0ABQ6BN14</accession>
<evidence type="ECO:0000313" key="3">
    <source>
        <dbReference type="EMBL" id="GLS02657.1"/>
    </source>
</evidence>
<dbReference type="Proteomes" id="UP001156921">
    <property type="component" value="Unassembled WGS sequence"/>
</dbReference>
<keyword evidence="4" id="KW-1185">Reference proteome</keyword>
<name>A0ABQ6BN14_9CAUL</name>
<dbReference type="SMART" id="SM00507">
    <property type="entry name" value="HNHc"/>
    <property type="match status" value="1"/>
</dbReference>
<organism evidence="3 4">
    <name type="scientific">Brevundimonas denitrificans</name>
    <dbReference type="NCBI Taxonomy" id="1443434"/>
    <lineage>
        <taxon>Bacteria</taxon>
        <taxon>Pseudomonadati</taxon>
        <taxon>Pseudomonadota</taxon>
        <taxon>Alphaproteobacteria</taxon>
        <taxon>Caulobacterales</taxon>
        <taxon>Caulobacteraceae</taxon>
        <taxon>Brevundimonas</taxon>
    </lineage>
</organism>
<dbReference type="Gene3D" id="1.10.30.50">
    <property type="match status" value="1"/>
</dbReference>
<evidence type="ECO:0000313" key="4">
    <source>
        <dbReference type="Proteomes" id="UP001156921"/>
    </source>
</evidence>
<gene>
    <name evidence="3" type="ORF">GCM10007859_26860</name>
</gene>
<dbReference type="Pfam" id="PF14279">
    <property type="entry name" value="HNH_5"/>
    <property type="match status" value="1"/>
</dbReference>
<dbReference type="InterPro" id="IPR003615">
    <property type="entry name" value="HNH_nuc"/>
</dbReference>
<evidence type="ECO:0000256" key="1">
    <source>
        <dbReference type="SAM" id="MobiDB-lite"/>
    </source>
</evidence>